<evidence type="ECO:0000256" key="1">
    <source>
        <dbReference type="SAM" id="MobiDB-lite"/>
    </source>
</evidence>
<feature type="region of interest" description="Disordered" evidence="1">
    <location>
        <begin position="201"/>
        <end position="220"/>
    </location>
</feature>
<accession>A0ABY5L4B2</accession>
<protein>
    <recommendedName>
        <fullName evidence="4">DUF4166 domain-containing protein</fullName>
    </recommendedName>
</protein>
<evidence type="ECO:0000313" key="2">
    <source>
        <dbReference type="EMBL" id="UUI76770.1"/>
    </source>
</evidence>
<proteinExistence type="predicted"/>
<keyword evidence="3" id="KW-1185">Reference proteome</keyword>
<sequence>MSVLAFDGHIAALGAVSGVRLVVGRWLRSPFGRFADVMVSLADGRRLLLAPTDAVADLVATTYSFDEVHLAPVVVGADPRLRTWRVTAGPLEARFRIGGRTALGRVLHAVPGQVSGSRLFAGAVDPIARAVLPGVRTSGSAGHGRHEWYAASDQHAITDAQCSWGGRDLGGLADVHPPVAFGFGSAPRQPSVTRLTTYVRAPDATSAVRPRNAGQRRPGP</sequence>
<dbReference type="RefSeq" id="WP_227569059.1">
    <property type="nucleotide sequence ID" value="NZ_CP101988.1"/>
</dbReference>
<dbReference type="Proteomes" id="UP001316189">
    <property type="component" value="Chromosome"/>
</dbReference>
<reference evidence="2 3" key="1">
    <citation type="submission" date="2022-07" db="EMBL/GenBank/DDBJ databases">
        <title>Novel species in genus cellulomonas.</title>
        <authorList>
            <person name="Ye L."/>
        </authorList>
    </citation>
    <scope>NUCLEOTIDE SEQUENCE [LARGE SCALE GENOMIC DNA]</scope>
    <source>
        <strain evidence="3">zg-Y338</strain>
    </source>
</reference>
<dbReference type="EMBL" id="CP101988">
    <property type="protein sequence ID" value="UUI76770.1"/>
    <property type="molecule type" value="Genomic_DNA"/>
</dbReference>
<evidence type="ECO:0008006" key="4">
    <source>
        <dbReference type="Google" id="ProtNLM"/>
    </source>
</evidence>
<organism evidence="2 3">
    <name type="scientific">Cellulomonas chengniuliangii</name>
    <dbReference type="NCBI Taxonomy" id="2968084"/>
    <lineage>
        <taxon>Bacteria</taxon>
        <taxon>Bacillati</taxon>
        <taxon>Actinomycetota</taxon>
        <taxon>Actinomycetes</taxon>
        <taxon>Micrococcales</taxon>
        <taxon>Cellulomonadaceae</taxon>
        <taxon>Cellulomonas</taxon>
    </lineage>
</organism>
<gene>
    <name evidence="2" type="ORF">NP064_07825</name>
</gene>
<evidence type="ECO:0000313" key="3">
    <source>
        <dbReference type="Proteomes" id="UP001316189"/>
    </source>
</evidence>
<name>A0ABY5L4B2_9CELL</name>